<keyword evidence="2" id="KW-1185">Reference proteome</keyword>
<organism evidence="1 2">
    <name type="scientific">Zalaria obscura</name>
    <dbReference type="NCBI Taxonomy" id="2024903"/>
    <lineage>
        <taxon>Eukaryota</taxon>
        <taxon>Fungi</taxon>
        <taxon>Dikarya</taxon>
        <taxon>Ascomycota</taxon>
        <taxon>Pezizomycotina</taxon>
        <taxon>Dothideomycetes</taxon>
        <taxon>Dothideomycetidae</taxon>
        <taxon>Dothideales</taxon>
        <taxon>Zalariaceae</taxon>
        <taxon>Zalaria</taxon>
    </lineage>
</organism>
<proteinExistence type="predicted"/>
<comment type="caution">
    <text evidence="1">The sequence shown here is derived from an EMBL/GenBank/DDBJ whole genome shotgun (WGS) entry which is preliminary data.</text>
</comment>
<accession>A0ACC3SFJ0</accession>
<gene>
    <name evidence="1" type="ORF">M8818_003579</name>
</gene>
<name>A0ACC3SFJ0_9PEZI</name>
<evidence type="ECO:0000313" key="2">
    <source>
        <dbReference type="Proteomes" id="UP001320706"/>
    </source>
</evidence>
<protein>
    <submittedName>
        <fullName evidence="1">Uncharacterized protein</fullName>
    </submittedName>
</protein>
<dbReference type="EMBL" id="JAMKPW020000016">
    <property type="protein sequence ID" value="KAK8210092.1"/>
    <property type="molecule type" value="Genomic_DNA"/>
</dbReference>
<evidence type="ECO:0000313" key="1">
    <source>
        <dbReference type="EMBL" id="KAK8210092.1"/>
    </source>
</evidence>
<dbReference type="Proteomes" id="UP001320706">
    <property type="component" value="Unassembled WGS sequence"/>
</dbReference>
<sequence length="87" mass="10034">MLVEGLCTVLQEQLSGELVLRFAEKAQNGLPWRGHCWSFLWQCSRLGRNGPYYGELSNRREGSVHSADRLCSRSEDQQLDRRGRPEL</sequence>
<reference evidence="1" key="1">
    <citation type="submission" date="2024-02" db="EMBL/GenBank/DDBJ databases">
        <title>Metagenome Assembled Genome of Zalaria obscura JY119.</title>
        <authorList>
            <person name="Vighnesh L."/>
            <person name="Jagadeeshwari U."/>
            <person name="Venkata Ramana C."/>
            <person name="Sasikala C."/>
        </authorList>
    </citation>
    <scope>NUCLEOTIDE SEQUENCE</scope>
    <source>
        <strain evidence="1">JY119</strain>
    </source>
</reference>